<evidence type="ECO:0000256" key="2">
    <source>
        <dbReference type="ARBA" id="ARBA00013064"/>
    </source>
</evidence>
<accession>A0A7S4JB64</accession>
<keyword evidence="5" id="KW-0175">Coiled coil</keyword>
<evidence type="ECO:0000256" key="5">
    <source>
        <dbReference type="SAM" id="Coils"/>
    </source>
</evidence>
<feature type="domain" description="Tyrosine-protein phosphatase" evidence="6">
    <location>
        <begin position="14"/>
        <end position="180"/>
    </location>
</feature>
<dbReference type="GO" id="GO:0033550">
    <property type="term" value="F:MAP kinase tyrosine phosphatase activity"/>
    <property type="evidence" value="ECO:0007669"/>
    <property type="project" value="TreeGrafter"/>
</dbReference>
<evidence type="ECO:0000259" key="7">
    <source>
        <dbReference type="PROSITE" id="PS50056"/>
    </source>
</evidence>
<dbReference type="InterPro" id="IPR000340">
    <property type="entry name" value="Dual-sp_phosphatase_cat-dom"/>
</dbReference>
<dbReference type="GO" id="GO:0008330">
    <property type="term" value="F:protein tyrosine/threonine phosphatase activity"/>
    <property type="evidence" value="ECO:0007669"/>
    <property type="project" value="TreeGrafter"/>
</dbReference>
<feature type="domain" description="Tyrosine specific protein phosphatases" evidence="7">
    <location>
        <begin position="90"/>
        <end position="158"/>
    </location>
</feature>
<dbReference type="AlphaFoldDB" id="A0A7S4JB64"/>
<evidence type="ECO:0000313" key="8">
    <source>
        <dbReference type="EMBL" id="CAE2258165.1"/>
    </source>
</evidence>
<dbReference type="GO" id="GO:0005737">
    <property type="term" value="C:cytoplasm"/>
    <property type="evidence" value="ECO:0007669"/>
    <property type="project" value="TreeGrafter"/>
</dbReference>
<dbReference type="SMART" id="SM00195">
    <property type="entry name" value="DSPc"/>
    <property type="match status" value="1"/>
</dbReference>
<dbReference type="PROSITE" id="PS50056">
    <property type="entry name" value="TYR_PHOSPHATASE_2"/>
    <property type="match status" value="1"/>
</dbReference>
<gene>
    <name evidence="8" type="ORF">OAUR00152_LOCUS25267</name>
</gene>
<dbReference type="Pfam" id="PF00782">
    <property type="entry name" value="DSPc"/>
    <property type="match status" value="1"/>
</dbReference>
<sequence length="294" mass="32322">MAIVLHQCQKEDFEAGWVEEGVLAVGSLDDARSLASLRREGITHVLTVAARLDVWVGKDGRTPVDPPDGIVHLQIDIDDHPQANLFSVLPECMHFIRGALGDSWPPNAEDGEDIHLKRAVLVHCASGISRSVAITTAFLMITARMSLDDALCSIRRNRSLAKPNIGFQYQLQCLEKAGGDITAAEKLFKEELKKEGVAGIAEVMMRQRKIANELHNRVDEAEETLMALTKAERAASFGHPVWAELISCVDALDRENSRAEGYIDRPAVVVRKSACSKAVRLLEGCPQSRLVLEI</sequence>
<evidence type="ECO:0000259" key="6">
    <source>
        <dbReference type="PROSITE" id="PS50054"/>
    </source>
</evidence>
<comment type="similarity">
    <text evidence="1">Belongs to the protein-tyrosine phosphatase family. Non-receptor class dual specificity subfamily.</text>
</comment>
<dbReference type="InterPro" id="IPR000387">
    <property type="entry name" value="Tyr_Pase_dom"/>
</dbReference>
<dbReference type="Gene3D" id="3.90.190.10">
    <property type="entry name" value="Protein tyrosine phosphatase superfamily"/>
    <property type="match status" value="1"/>
</dbReference>
<dbReference type="InterPro" id="IPR029021">
    <property type="entry name" value="Prot-tyrosine_phosphatase-like"/>
</dbReference>
<keyword evidence="3" id="KW-0378">Hydrolase</keyword>
<dbReference type="SUPFAM" id="SSF52799">
    <property type="entry name" value="(Phosphotyrosine protein) phosphatases II"/>
    <property type="match status" value="1"/>
</dbReference>
<evidence type="ECO:0000256" key="1">
    <source>
        <dbReference type="ARBA" id="ARBA00008601"/>
    </source>
</evidence>
<evidence type="ECO:0000256" key="3">
    <source>
        <dbReference type="ARBA" id="ARBA00022801"/>
    </source>
</evidence>
<keyword evidence="4" id="KW-0904">Protein phosphatase</keyword>
<dbReference type="PROSITE" id="PS50054">
    <property type="entry name" value="TYR_PHOSPHATASE_DUAL"/>
    <property type="match status" value="1"/>
</dbReference>
<evidence type="ECO:0000256" key="4">
    <source>
        <dbReference type="ARBA" id="ARBA00022912"/>
    </source>
</evidence>
<dbReference type="CDD" id="cd14498">
    <property type="entry name" value="DSP"/>
    <property type="match status" value="1"/>
</dbReference>
<dbReference type="PANTHER" id="PTHR10159:SF519">
    <property type="entry name" value="DUAL SPECIFICITY PROTEIN PHOSPHATASE MPK3"/>
    <property type="match status" value="1"/>
</dbReference>
<dbReference type="GO" id="GO:0043409">
    <property type="term" value="P:negative regulation of MAPK cascade"/>
    <property type="evidence" value="ECO:0007669"/>
    <property type="project" value="TreeGrafter"/>
</dbReference>
<organism evidence="8">
    <name type="scientific">Odontella aurita</name>
    <dbReference type="NCBI Taxonomy" id="265563"/>
    <lineage>
        <taxon>Eukaryota</taxon>
        <taxon>Sar</taxon>
        <taxon>Stramenopiles</taxon>
        <taxon>Ochrophyta</taxon>
        <taxon>Bacillariophyta</taxon>
        <taxon>Mediophyceae</taxon>
        <taxon>Biddulphiophycidae</taxon>
        <taxon>Eupodiscales</taxon>
        <taxon>Odontellaceae</taxon>
        <taxon>Odontella</taxon>
    </lineage>
</organism>
<dbReference type="EMBL" id="HBKQ01036665">
    <property type="protein sequence ID" value="CAE2258165.1"/>
    <property type="molecule type" value="Transcribed_RNA"/>
</dbReference>
<dbReference type="EC" id="3.1.3.48" evidence="2"/>
<dbReference type="PANTHER" id="PTHR10159">
    <property type="entry name" value="DUAL SPECIFICITY PROTEIN PHOSPHATASE"/>
    <property type="match status" value="1"/>
</dbReference>
<protein>
    <recommendedName>
        <fullName evidence="2">protein-tyrosine-phosphatase</fullName>
        <ecNumber evidence="2">3.1.3.48</ecNumber>
    </recommendedName>
</protein>
<dbReference type="InterPro" id="IPR020422">
    <property type="entry name" value="TYR_PHOSPHATASE_DUAL_dom"/>
</dbReference>
<feature type="coiled-coil region" evidence="5">
    <location>
        <begin position="204"/>
        <end position="231"/>
    </location>
</feature>
<dbReference type="GO" id="GO:0017017">
    <property type="term" value="F:MAP kinase tyrosine/serine/threonine phosphatase activity"/>
    <property type="evidence" value="ECO:0007669"/>
    <property type="project" value="TreeGrafter"/>
</dbReference>
<name>A0A7S4JB64_9STRA</name>
<reference evidence="8" key="1">
    <citation type="submission" date="2021-01" db="EMBL/GenBank/DDBJ databases">
        <authorList>
            <person name="Corre E."/>
            <person name="Pelletier E."/>
            <person name="Niang G."/>
            <person name="Scheremetjew M."/>
            <person name="Finn R."/>
            <person name="Kale V."/>
            <person name="Holt S."/>
            <person name="Cochrane G."/>
            <person name="Meng A."/>
            <person name="Brown T."/>
            <person name="Cohen L."/>
        </authorList>
    </citation>
    <scope>NUCLEOTIDE SEQUENCE</scope>
    <source>
        <strain evidence="8">Isolate 1302-5</strain>
    </source>
</reference>
<proteinExistence type="inferred from homology"/>